<protein>
    <recommendedName>
        <fullName evidence="4">2-dehydropantoate 2-reductase</fullName>
        <ecNumber evidence="4">1.1.1.169</ecNumber>
    </recommendedName>
    <alternativeName>
        <fullName evidence="4">Ketopantoate reductase</fullName>
    </alternativeName>
</protein>
<keyword evidence="3 4" id="KW-0560">Oxidoreductase</keyword>
<reference evidence="7 8" key="1">
    <citation type="submission" date="2015-01" db="EMBL/GenBank/DDBJ databases">
        <title>The Genome Sequence of Rhinocladiella mackenzie CBS 650.93.</title>
        <authorList>
            <consortium name="The Broad Institute Genomics Platform"/>
            <person name="Cuomo C."/>
            <person name="de Hoog S."/>
            <person name="Gorbushina A."/>
            <person name="Stielow B."/>
            <person name="Teixiera M."/>
            <person name="Abouelleil A."/>
            <person name="Chapman S.B."/>
            <person name="Priest M."/>
            <person name="Young S.K."/>
            <person name="Wortman J."/>
            <person name="Nusbaum C."/>
            <person name="Birren B."/>
        </authorList>
    </citation>
    <scope>NUCLEOTIDE SEQUENCE [LARGE SCALE GENOMIC DNA]</scope>
    <source>
        <strain evidence="7 8">CBS 650.93</strain>
    </source>
</reference>
<organism evidence="7 8">
    <name type="scientific">Rhinocladiella mackenziei CBS 650.93</name>
    <dbReference type="NCBI Taxonomy" id="1442369"/>
    <lineage>
        <taxon>Eukaryota</taxon>
        <taxon>Fungi</taxon>
        <taxon>Dikarya</taxon>
        <taxon>Ascomycota</taxon>
        <taxon>Pezizomycotina</taxon>
        <taxon>Eurotiomycetes</taxon>
        <taxon>Chaetothyriomycetidae</taxon>
        <taxon>Chaetothyriales</taxon>
        <taxon>Herpotrichiellaceae</taxon>
        <taxon>Rhinocladiella</taxon>
    </lineage>
</organism>
<dbReference type="PANTHER" id="PTHR21708">
    <property type="entry name" value="PROBABLE 2-DEHYDROPANTOATE 2-REDUCTASE"/>
    <property type="match status" value="1"/>
</dbReference>
<dbReference type="AlphaFoldDB" id="A0A0D2FLJ0"/>
<dbReference type="InterPro" id="IPR003710">
    <property type="entry name" value="ApbA"/>
</dbReference>
<dbReference type="InterPro" id="IPR051402">
    <property type="entry name" value="KPR-Related"/>
</dbReference>
<dbReference type="PANTHER" id="PTHR21708:SF30">
    <property type="entry name" value="2-DEHYDROPANTOATE 2-REDUCTASE-RELATED"/>
    <property type="match status" value="1"/>
</dbReference>
<keyword evidence="8" id="KW-1185">Reference proteome</keyword>
<dbReference type="SUPFAM" id="SSF48179">
    <property type="entry name" value="6-phosphogluconate dehydrogenase C-terminal domain-like"/>
    <property type="match status" value="1"/>
</dbReference>
<evidence type="ECO:0000259" key="6">
    <source>
        <dbReference type="Pfam" id="PF08546"/>
    </source>
</evidence>
<evidence type="ECO:0000256" key="3">
    <source>
        <dbReference type="ARBA" id="ARBA00023002"/>
    </source>
</evidence>
<dbReference type="FunFam" id="1.10.1040.10:FF:000017">
    <property type="entry name" value="2-dehydropantoate 2-reductase"/>
    <property type="match status" value="1"/>
</dbReference>
<dbReference type="Gene3D" id="3.40.50.720">
    <property type="entry name" value="NAD(P)-binding Rossmann-like Domain"/>
    <property type="match status" value="1"/>
</dbReference>
<evidence type="ECO:0000256" key="1">
    <source>
        <dbReference type="ARBA" id="ARBA00007870"/>
    </source>
</evidence>
<evidence type="ECO:0000256" key="2">
    <source>
        <dbReference type="ARBA" id="ARBA00022857"/>
    </source>
</evidence>
<comment type="catalytic activity">
    <reaction evidence="4">
        <text>(R)-pantoate + NADP(+) = 2-dehydropantoate + NADPH + H(+)</text>
        <dbReference type="Rhea" id="RHEA:16233"/>
        <dbReference type="ChEBI" id="CHEBI:11561"/>
        <dbReference type="ChEBI" id="CHEBI:15378"/>
        <dbReference type="ChEBI" id="CHEBI:15980"/>
        <dbReference type="ChEBI" id="CHEBI:57783"/>
        <dbReference type="ChEBI" id="CHEBI:58349"/>
        <dbReference type="EC" id="1.1.1.169"/>
    </reaction>
</comment>
<dbReference type="VEuPathDB" id="FungiDB:Z518_08805"/>
<sequence length="333" mass="35833">MPPRILVFGTGSIGAVYAYIFSRAVTPANVFTVCRSNFDVASKNGFTINSTIFGQNLNIRPHVVRTVADAVRLSLGQPFDYVVITAKAIPTTPSLPEQIHPAVSENTTIVLIQNGIGIEALYRSSFPSNPILSCVVYLPATQTSPGTISHREVERLHIGTYPAMAPAAHKTSAGTFSNLIQQGGGTAIVHEDVQHERWKKLLVNASWNPICALSRSRDAQFLVSSPFAPDLVEKMMLEIASIAQASGYSSISPTVVTHQIGRAKARALPGIEPSMLADALAGRNMEVDAIVGNALRIAEEKGVTTLLLKAVYALINALDRSFTRDKEKNASEK</sequence>
<evidence type="ECO:0000256" key="4">
    <source>
        <dbReference type="RuleBase" id="RU362068"/>
    </source>
</evidence>
<dbReference type="InterPro" id="IPR013332">
    <property type="entry name" value="KPR_N"/>
</dbReference>
<dbReference type="InterPro" id="IPR008927">
    <property type="entry name" value="6-PGluconate_DH-like_C_sf"/>
</dbReference>
<dbReference type="InterPro" id="IPR013328">
    <property type="entry name" value="6PGD_dom2"/>
</dbReference>
<comment type="similarity">
    <text evidence="1 4">Belongs to the ketopantoate reductase family.</text>
</comment>
<dbReference type="GeneID" id="25296876"/>
<dbReference type="STRING" id="1442369.A0A0D2FLJ0"/>
<dbReference type="Gene3D" id="1.10.1040.10">
    <property type="entry name" value="N-(1-d-carboxylethyl)-l-norvaline Dehydrogenase, domain 2"/>
    <property type="match status" value="1"/>
</dbReference>
<comment type="function">
    <text evidence="4">Catalyzes the NADPH-dependent reduction of ketopantoate into pantoic acid.</text>
</comment>
<dbReference type="NCBIfam" id="TIGR00745">
    <property type="entry name" value="apbA_panE"/>
    <property type="match status" value="1"/>
</dbReference>
<name>A0A0D2FLJ0_9EURO</name>
<feature type="domain" description="Ketopantoate reductase C-terminal" evidence="6">
    <location>
        <begin position="192"/>
        <end position="318"/>
    </location>
</feature>
<dbReference type="Pfam" id="PF02558">
    <property type="entry name" value="ApbA"/>
    <property type="match status" value="1"/>
</dbReference>
<gene>
    <name evidence="7" type="ORF">Z518_08805</name>
</gene>
<dbReference type="EMBL" id="KN847480">
    <property type="protein sequence ID" value="KIX02862.1"/>
    <property type="molecule type" value="Genomic_DNA"/>
</dbReference>
<dbReference type="GO" id="GO:0005737">
    <property type="term" value="C:cytoplasm"/>
    <property type="evidence" value="ECO:0007669"/>
    <property type="project" value="TreeGrafter"/>
</dbReference>
<dbReference type="Proteomes" id="UP000053617">
    <property type="component" value="Unassembled WGS sequence"/>
</dbReference>
<evidence type="ECO:0000313" key="8">
    <source>
        <dbReference type="Proteomes" id="UP000053617"/>
    </source>
</evidence>
<dbReference type="GO" id="GO:0015940">
    <property type="term" value="P:pantothenate biosynthetic process"/>
    <property type="evidence" value="ECO:0007669"/>
    <property type="project" value="InterPro"/>
</dbReference>
<dbReference type="InterPro" id="IPR013752">
    <property type="entry name" value="KPA_reductase"/>
</dbReference>
<feature type="domain" description="Ketopantoate reductase N-terminal" evidence="5">
    <location>
        <begin position="5"/>
        <end position="162"/>
    </location>
</feature>
<evidence type="ECO:0000313" key="7">
    <source>
        <dbReference type="EMBL" id="KIX02862.1"/>
    </source>
</evidence>
<dbReference type="SUPFAM" id="SSF51735">
    <property type="entry name" value="NAD(P)-binding Rossmann-fold domains"/>
    <property type="match status" value="1"/>
</dbReference>
<dbReference type="EC" id="1.1.1.169" evidence="4"/>
<dbReference type="RefSeq" id="XP_013269998.1">
    <property type="nucleotide sequence ID" value="XM_013414544.1"/>
</dbReference>
<proteinExistence type="inferred from homology"/>
<dbReference type="InterPro" id="IPR036291">
    <property type="entry name" value="NAD(P)-bd_dom_sf"/>
</dbReference>
<dbReference type="Pfam" id="PF08546">
    <property type="entry name" value="ApbA_C"/>
    <property type="match status" value="1"/>
</dbReference>
<evidence type="ECO:0000259" key="5">
    <source>
        <dbReference type="Pfam" id="PF02558"/>
    </source>
</evidence>
<dbReference type="GO" id="GO:0008677">
    <property type="term" value="F:2-dehydropantoate 2-reductase activity"/>
    <property type="evidence" value="ECO:0007669"/>
    <property type="project" value="UniProtKB-EC"/>
</dbReference>
<keyword evidence="2 4" id="KW-0521">NADP</keyword>
<dbReference type="HOGENOM" id="CLU_031468_2_0_1"/>
<dbReference type="OrthoDB" id="3609at2759"/>
<accession>A0A0D2FLJ0</accession>